<keyword evidence="2 4" id="KW-0863">Zinc-finger</keyword>
<dbReference type="EMBL" id="OX451738">
    <property type="protein sequence ID" value="CAI8602897.1"/>
    <property type="molecule type" value="Genomic_DNA"/>
</dbReference>
<dbReference type="Pfam" id="PF13923">
    <property type="entry name" value="zf-C3HC4_2"/>
    <property type="match status" value="1"/>
</dbReference>
<dbReference type="PROSITE" id="PS50089">
    <property type="entry name" value="ZF_RING_2"/>
    <property type="match status" value="1"/>
</dbReference>
<dbReference type="Proteomes" id="UP001157006">
    <property type="component" value="Chromosome 3"/>
</dbReference>
<dbReference type="Gene3D" id="3.30.40.10">
    <property type="entry name" value="Zinc/RING finger domain, C3HC4 (zinc finger)"/>
    <property type="match status" value="1"/>
</dbReference>
<dbReference type="SMART" id="SM00184">
    <property type="entry name" value="RING"/>
    <property type="match status" value="1"/>
</dbReference>
<dbReference type="PANTHER" id="PTHR46293:SF1">
    <property type="entry name" value="OS03G0632800 PROTEIN"/>
    <property type="match status" value="1"/>
</dbReference>
<evidence type="ECO:0000259" key="6">
    <source>
        <dbReference type="PROSITE" id="PS50089"/>
    </source>
</evidence>
<evidence type="ECO:0000256" key="4">
    <source>
        <dbReference type="PROSITE-ProRule" id="PRU00175"/>
    </source>
</evidence>
<organism evidence="7 8">
    <name type="scientific">Vicia faba</name>
    <name type="common">Broad bean</name>
    <name type="synonym">Faba vulgaris</name>
    <dbReference type="NCBI Taxonomy" id="3906"/>
    <lineage>
        <taxon>Eukaryota</taxon>
        <taxon>Viridiplantae</taxon>
        <taxon>Streptophyta</taxon>
        <taxon>Embryophyta</taxon>
        <taxon>Tracheophyta</taxon>
        <taxon>Spermatophyta</taxon>
        <taxon>Magnoliopsida</taxon>
        <taxon>eudicotyledons</taxon>
        <taxon>Gunneridae</taxon>
        <taxon>Pentapetalae</taxon>
        <taxon>rosids</taxon>
        <taxon>fabids</taxon>
        <taxon>Fabales</taxon>
        <taxon>Fabaceae</taxon>
        <taxon>Papilionoideae</taxon>
        <taxon>50 kb inversion clade</taxon>
        <taxon>NPAAA clade</taxon>
        <taxon>Hologalegina</taxon>
        <taxon>IRL clade</taxon>
        <taxon>Fabeae</taxon>
        <taxon>Vicia</taxon>
    </lineage>
</organism>
<feature type="region of interest" description="Disordered" evidence="5">
    <location>
        <begin position="122"/>
        <end position="157"/>
    </location>
</feature>
<dbReference type="PANTHER" id="PTHR46293">
    <property type="entry name" value="E3 UBIQUITIN PROTEIN LIGASE DRIP1"/>
    <property type="match status" value="1"/>
</dbReference>
<keyword evidence="8" id="KW-1185">Reference proteome</keyword>
<keyword evidence="1" id="KW-0479">Metal-binding</keyword>
<dbReference type="SUPFAM" id="SSF57850">
    <property type="entry name" value="RING/U-box"/>
    <property type="match status" value="1"/>
</dbReference>
<dbReference type="GO" id="GO:0004842">
    <property type="term" value="F:ubiquitin-protein transferase activity"/>
    <property type="evidence" value="ECO:0007669"/>
    <property type="project" value="InterPro"/>
</dbReference>
<accession>A0AAV1A3C9</accession>
<dbReference type="InterPro" id="IPR001841">
    <property type="entry name" value="Znf_RING"/>
</dbReference>
<keyword evidence="3" id="KW-0862">Zinc</keyword>
<feature type="domain" description="RING-type" evidence="6">
    <location>
        <begin position="23"/>
        <end position="64"/>
    </location>
</feature>
<dbReference type="InterPro" id="IPR013083">
    <property type="entry name" value="Znf_RING/FYVE/PHD"/>
</dbReference>
<proteinExistence type="predicted"/>
<dbReference type="InterPro" id="IPR017907">
    <property type="entry name" value="Znf_RING_CS"/>
</dbReference>
<evidence type="ECO:0000256" key="3">
    <source>
        <dbReference type="ARBA" id="ARBA00022833"/>
    </source>
</evidence>
<gene>
    <name evidence="7" type="ORF">VFH_III061960</name>
</gene>
<evidence type="ECO:0000256" key="2">
    <source>
        <dbReference type="ARBA" id="ARBA00022771"/>
    </source>
</evidence>
<evidence type="ECO:0000256" key="5">
    <source>
        <dbReference type="SAM" id="MobiDB-lite"/>
    </source>
</evidence>
<dbReference type="PROSITE" id="PS00518">
    <property type="entry name" value="ZF_RING_1"/>
    <property type="match status" value="1"/>
</dbReference>
<evidence type="ECO:0000313" key="8">
    <source>
        <dbReference type="Proteomes" id="UP001157006"/>
    </source>
</evidence>
<reference evidence="7 8" key="1">
    <citation type="submission" date="2023-01" db="EMBL/GenBank/DDBJ databases">
        <authorList>
            <person name="Kreplak J."/>
        </authorList>
    </citation>
    <scope>NUCLEOTIDE SEQUENCE [LARGE SCALE GENOMIC DNA]</scope>
</reference>
<protein>
    <recommendedName>
        <fullName evidence="6">RING-type domain-containing protein</fullName>
    </recommendedName>
</protein>
<dbReference type="InterPro" id="IPR044807">
    <property type="entry name" value="DRIP1-like"/>
</dbReference>
<sequence>MQEMTRIRQLYNKSNKIAKCLSCDLCNQLLKDATKIIECFHTFCKECIHSKIEEEELECCPVCDIDLGPDPFTKMRADISLQNMRNHLFPIGKEKEAYEYLPKVLMKANGYPMPKVQHFSTSSSTIKRKLKKSKGTSSSEKHINKKMKIEDEAQDNN</sequence>
<name>A0AAV1A3C9_VICFA</name>
<evidence type="ECO:0000313" key="7">
    <source>
        <dbReference type="EMBL" id="CAI8602897.1"/>
    </source>
</evidence>
<dbReference type="AlphaFoldDB" id="A0AAV1A3C9"/>
<dbReference type="GO" id="GO:0008270">
    <property type="term" value="F:zinc ion binding"/>
    <property type="evidence" value="ECO:0007669"/>
    <property type="project" value="UniProtKB-KW"/>
</dbReference>
<evidence type="ECO:0000256" key="1">
    <source>
        <dbReference type="ARBA" id="ARBA00022723"/>
    </source>
</evidence>
<feature type="compositionally biased region" description="Basic and acidic residues" evidence="5">
    <location>
        <begin position="139"/>
        <end position="151"/>
    </location>
</feature>